<evidence type="ECO:0000313" key="3">
    <source>
        <dbReference type="EMBL" id="XBO39858.1"/>
    </source>
</evidence>
<dbReference type="EMBL" id="CP157484">
    <property type="protein sequence ID" value="XBO39858.1"/>
    <property type="molecule type" value="Genomic_DNA"/>
</dbReference>
<keyword evidence="2" id="KW-0472">Membrane</keyword>
<feature type="compositionally biased region" description="Low complexity" evidence="1">
    <location>
        <begin position="109"/>
        <end position="122"/>
    </location>
</feature>
<organism evidence="3">
    <name type="scientific">Alsobacter sp. KACC 23698</name>
    <dbReference type="NCBI Taxonomy" id="3149229"/>
    <lineage>
        <taxon>Bacteria</taxon>
        <taxon>Pseudomonadati</taxon>
        <taxon>Pseudomonadota</taxon>
        <taxon>Alphaproteobacteria</taxon>
        <taxon>Hyphomicrobiales</taxon>
        <taxon>Alsobacteraceae</taxon>
        <taxon>Alsobacter</taxon>
    </lineage>
</organism>
<proteinExistence type="predicted"/>
<dbReference type="RefSeq" id="WP_406856710.1">
    <property type="nucleotide sequence ID" value="NZ_CP157484.1"/>
</dbReference>
<evidence type="ECO:0000256" key="1">
    <source>
        <dbReference type="SAM" id="MobiDB-lite"/>
    </source>
</evidence>
<evidence type="ECO:0008006" key="4">
    <source>
        <dbReference type="Google" id="ProtNLM"/>
    </source>
</evidence>
<feature type="region of interest" description="Disordered" evidence="1">
    <location>
        <begin position="99"/>
        <end position="140"/>
    </location>
</feature>
<accession>A0AAU7JHW4</accession>
<feature type="compositionally biased region" description="Basic and acidic residues" evidence="1">
    <location>
        <begin position="130"/>
        <end position="140"/>
    </location>
</feature>
<feature type="transmembrane region" description="Helical" evidence="2">
    <location>
        <begin position="33"/>
        <end position="55"/>
    </location>
</feature>
<keyword evidence="2" id="KW-0812">Transmembrane</keyword>
<protein>
    <recommendedName>
        <fullName evidence="4">OmpA family protein</fullName>
    </recommendedName>
</protein>
<reference evidence="3" key="1">
    <citation type="submission" date="2024-05" db="EMBL/GenBank/DDBJ databases">
        <authorList>
            <person name="Kim S."/>
            <person name="Heo J."/>
            <person name="Choi H."/>
            <person name="Choi Y."/>
            <person name="Kwon S.-W."/>
            <person name="Kim Y."/>
        </authorList>
    </citation>
    <scope>NUCLEOTIDE SEQUENCE</scope>
    <source>
        <strain evidence="3">KACC 23698</strain>
    </source>
</reference>
<evidence type="ECO:0000256" key="2">
    <source>
        <dbReference type="SAM" id="Phobius"/>
    </source>
</evidence>
<name>A0AAU7JHW4_9HYPH</name>
<keyword evidence="2" id="KW-1133">Transmembrane helix</keyword>
<gene>
    <name evidence="3" type="ORF">ABEG18_03500</name>
</gene>
<dbReference type="AlphaFoldDB" id="A0AAU7JHW4"/>
<sequence>MSMIAQLLIEWRVRMAGGGGGEEDSYWPGYVDALTTMTMVLTFIMMVLGVVVFMLSQNISRTLFEAVAKAARIDTTGLAGKTYEEQRLAVLSALESKAEKEATAPPAPAAAASPPTAKPVVAEQADEPAPAERDLRLGPGKLLEERRSETAEASRQGGAATEVGTGLRIAFAQGAIKLGDGATAELATYMRRSASKTYLVQANAVETGNGATDARRRAYYRAMLVRSQLAASGVPADSITVRVRDASAGDNEAVVMVFGRNGQAAP</sequence>